<dbReference type="AlphaFoldDB" id="A0A927ZRT7"/>
<sequence length="178" mass="20243">MKVLVSGNVKEISVKQRALAQALGVSAQRVNQLVKDGVMVKDQNNHAGAVLLFDSLKNYFQNSTPKGNGDGDDVDYWEEKAKHERARRQIAELKIAKMENRVYDAKTVELVITEQLSNLRTQLLGLPSKLAPQIEGMDKEHIYEVMTQEIEEKLAELSEYTPEMFSEEFEEDGDEERD</sequence>
<evidence type="ECO:0000256" key="1">
    <source>
        <dbReference type="SAM" id="MobiDB-lite"/>
    </source>
</evidence>
<feature type="compositionally biased region" description="Acidic residues" evidence="1">
    <location>
        <begin position="165"/>
        <end position="178"/>
    </location>
</feature>
<proteinExistence type="predicted"/>
<organism evidence="2 3">
    <name type="scientific">Selenomonas ruminantium</name>
    <dbReference type="NCBI Taxonomy" id="971"/>
    <lineage>
        <taxon>Bacteria</taxon>
        <taxon>Bacillati</taxon>
        <taxon>Bacillota</taxon>
        <taxon>Negativicutes</taxon>
        <taxon>Selenomonadales</taxon>
        <taxon>Selenomonadaceae</taxon>
        <taxon>Selenomonas</taxon>
    </lineage>
</organism>
<protein>
    <recommendedName>
        <fullName evidence="4">Phage DNA packaging protein, Nu1 subunit of terminase</fullName>
    </recommendedName>
</protein>
<dbReference type="EMBL" id="SVBY01000003">
    <property type="protein sequence ID" value="MBE6091718.1"/>
    <property type="molecule type" value="Genomic_DNA"/>
</dbReference>
<dbReference type="Proteomes" id="UP000761380">
    <property type="component" value="Unassembled WGS sequence"/>
</dbReference>
<gene>
    <name evidence="2" type="ORF">E7201_00845</name>
</gene>
<accession>A0A927ZRT7</accession>
<evidence type="ECO:0000313" key="2">
    <source>
        <dbReference type="EMBL" id="MBE6091718.1"/>
    </source>
</evidence>
<evidence type="ECO:0008006" key="4">
    <source>
        <dbReference type="Google" id="ProtNLM"/>
    </source>
</evidence>
<feature type="region of interest" description="Disordered" evidence="1">
    <location>
        <begin position="159"/>
        <end position="178"/>
    </location>
</feature>
<name>A0A927ZRT7_SELRU</name>
<comment type="caution">
    <text evidence="2">The sequence shown here is derived from an EMBL/GenBank/DDBJ whole genome shotgun (WGS) entry which is preliminary data.</text>
</comment>
<evidence type="ECO:0000313" key="3">
    <source>
        <dbReference type="Proteomes" id="UP000761380"/>
    </source>
</evidence>
<reference evidence="2" key="1">
    <citation type="submission" date="2019-04" db="EMBL/GenBank/DDBJ databases">
        <title>Evolution of Biomass-Degrading Anaerobic Consortia Revealed by Metagenomics.</title>
        <authorList>
            <person name="Peng X."/>
        </authorList>
    </citation>
    <scope>NUCLEOTIDE SEQUENCE</scope>
    <source>
        <strain evidence="2">SIG240</strain>
    </source>
</reference>